<dbReference type="PANTHER" id="PTHR47186">
    <property type="entry name" value="LEUCINE-RICH REPEAT-CONTAINING PROTEIN 57"/>
    <property type="match status" value="1"/>
</dbReference>
<dbReference type="GO" id="GO:0006952">
    <property type="term" value="P:defense response"/>
    <property type="evidence" value="ECO:0007669"/>
    <property type="project" value="UniProtKB-KW"/>
</dbReference>
<gene>
    <name evidence="7" type="ORF">LTRI10_LOCUS9352</name>
</gene>
<evidence type="ECO:0000259" key="4">
    <source>
        <dbReference type="Pfam" id="PF18052"/>
    </source>
</evidence>
<dbReference type="Gene3D" id="1.20.5.4130">
    <property type="match status" value="1"/>
</dbReference>
<organism evidence="7 8">
    <name type="scientific">Linum trigynum</name>
    <dbReference type="NCBI Taxonomy" id="586398"/>
    <lineage>
        <taxon>Eukaryota</taxon>
        <taxon>Viridiplantae</taxon>
        <taxon>Streptophyta</taxon>
        <taxon>Embryophyta</taxon>
        <taxon>Tracheophyta</taxon>
        <taxon>Spermatophyta</taxon>
        <taxon>Magnoliopsida</taxon>
        <taxon>eudicotyledons</taxon>
        <taxon>Gunneridae</taxon>
        <taxon>Pentapetalae</taxon>
        <taxon>rosids</taxon>
        <taxon>fabids</taxon>
        <taxon>Malpighiales</taxon>
        <taxon>Linaceae</taxon>
        <taxon>Linum</taxon>
    </lineage>
</organism>
<feature type="domain" description="Disease resistance protein winged helix" evidence="5">
    <location>
        <begin position="157"/>
        <end position="210"/>
    </location>
</feature>
<dbReference type="InterPro" id="IPR036388">
    <property type="entry name" value="WH-like_DNA-bd_sf"/>
</dbReference>
<evidence type="ECO:0000259" key="6">
    <source>
        <dbReference type="Pfam" id="PF23598"/>
    </source>
</evidence>
<dbReference type="Proteomes" id="UP001497516">
    <property type="component" value="Chromosome 10"/>
</dbReference>
<accession>A0AAV2CZQ8</accession>
<reference evidence="7 8" key="1">
    <citation type="submission" date="2024-04" db="EMBL/GenBank/DDBJ databases">
        <authorList>
            <person name="Fracassetti M."/>
        </authorList>
    </citation>
    <scope>NUCLEOTIDE SEQUENCE [LARGE SCALE GENOMIC DNA]</scope>
</reference>
<protein>
    <submittedName>
        <fullName evidence="7">Uncharacterized protein</fullName>
    </submittedName>
</protein>
<dbReference type="InterPro" id="IPR041118">
    <property type="entry name" value="Rx_N"/>
</dbReference>
<evidence type="ECO:0000256" key="3">
    <source>
        <dbReference type="ARBA" id="ARBA00022821"/>
    </source>
</evidence>
<dbReference type="PANTHER" id="PTHR47186:SF35">
    <property type="entry name" value="RX N-TERMINAL DOMAIN-CONTAINING PROTEIN"/>
    <property type="match status" value="1"/>
</dbReference>
<keyword evidence="2" id="KW-0547">Nucleotide-binding</keyword>
<evidence type="ECO:0000256" key="1">
    <source>
        <dbReference type="ARBA" id="ARBA00022737"/>
    </source>
</evidence>
<keyword evidence="3" id="KW-0611">Plant defense</keyword>
<evidence type="ECO:0000313" key="7">
    <source>
        <dbReference type="EMBL" id="CAL1362211.1"/>
    </source>
</evidence>
<dbReference type="Gene3D" id="1.10.10.10">
    <property type="entry name" value="Winged helix-like DNA-binding domain superfamily/Winged helix DNA-binding domain"/>
    <property type="match status" value="1"/>
</dbReference>
<sequence length="627" mass="70625">MAEAQLKFLLQRWESLLVQKADLFAGVGDQLGRIRRTLQEMGGLLAERSSSESDDGFCSWVSEIRDSLLNMDDLVDEFIIQQNDSMGGNMLTSESFKLELHKAEADLEEIVSRKPELIHEKGGQTSSASTTTSVDEFRSKYSNLPYYLQSLLLYCCIFPENHWIAKGKLIRLLVAEGLVQEEAAGRLPEEIADENINELITRGMIYKKNDHPGHGTFIAVCSPYYTILRQTFVSAHAATDSAIPSRARRVCTPDMTQIAEKLKNTRPRTLLSLGNQDGLEGNWLSFQGAKFLRILDLEAARIKTIPEELGDLIHLTYLGLKHNDIVDLPVTISNLRALQTLDIRWCGSLTSLSGEILNLIRLRHLKMFKNMKMPEGISKLTNLLTLTGIHGGGDIPVELGKLRQLRSLGVMDVTEDTADELFASITRLQNLLSLSLEAKWSAGKEKLTLLDTFSPPHLLRKLRLEGRLEKIPSWFHSLNNLTMLRLGFSHLEEDPALALQQLPNLQNLTLWHAYDGKQLGKEFCKAGGFPKLEILSIASHVLEEWTEVEEGALPSLQYLHFHNCSRLRMLPEGLQFVTTLKQLDLLPLNDDHVQRLKPDGGEENYKIEHIPTIRFLPVSALKFSPPN</sequence>
<keyword evidence="1" id="KW-0677">Repeat</keyword>
<feature type="domain" description="Disease resistance R13L4/SHOC-2-like LRR" evidence="6">
    <location>
        <begin position="284"/>
        <end position="571"/>
    </location>
</feature>
<keyword evidence="8" id="KW-1185">Reference proteome</keyword>
<dbReference type="Gene3D" id="3.80.10.10">
    <property type="entry name" value="Ribonuclease Inhibitor"/>
    <property type="match status" value="2"/>
</dbReference>
<dbReference type="InterPro" id="IPR032675">
    <property type="entry name" value="LRR_dom_sf"/>
</dbReference>
<dbReference type="Pfam" id="PF23598">
    <property type="entry name" value="LRR_14"/>
    <property type="match status" value="1"/>
</dbReference>
<dbReference type="InterPro" id="IPR058922">
    <property type="entry name" value="WHD_DRP"/>
</dbReference>
<dbReference type="EMBL" id="OZ034814">
    <property type="protein sequence ID" value="CAL1362211.1"/>
    <property type="molecule type" value="Genomic_DNA"/>
</dbReference>
<feature type="domain" description="Disease resistance N-terminal" evidence="4">
    <location>
        <begin position="6"/>
        <end position="85"/>
    </location>
</feature>
<evidence type="ECO:0000256" key="2">
    <source>
        <dbReference type="ARBA" id="ARBA00022741"/>
    </source>
</evidence>
<dbReference type="SUPFAM" id="SSF52058">
    <property type="entry name" value="L domain-like"/>
    <property type="match status" value="1"/>
</dbReference>
<dbReference type="GO" id="GO:0000166">
    <property type="term" value="F:nucleotide binding"/>
    <property type="evidence" value="ECO:0007669"/>
    <property type="project" value="UniProtKB-KW"/>
</dbReference>
<dbReference type="Pfam" id="PF18052">
    <property type="entry name" value="Rx_N"/>
    <property type="match status" value="1"/>
</dbReference>
<proteinExistence type="predicted"/>
<evidence type="ECO:0000313" key="8">
    <source>
        <dbReference type="Proteomes" id="UP001497516"/>
    </source>
</evidence>
<dbReference type="AlphaFoldDB" id="A0AAV2CZQ8"/>
<name>A0AAV2CZQ8_9ROSI</name>
<dbReference type="InterPro" id="IPR055414">
    <property type="entry name" value="LRR_R13L4/SHOC2-like"/>
</dbReference>
<evidence type="ECO:0000259" key="5">
    <source>
        <dbReference type="Pfam" id="PF23559"/>
    </source>
</evidence>
<dbReference type="Pfam" id="PF23559">
    <property type="entry name" value="WHD_DRP"/>
    <property type="match status" value="1"/>
</dbReference>